<feature type="non-terminal residue" evidence="1">
    <location>
        <position position="1"/>
    </location>
</feature>
<reference evidence="1" key="2">
    <citation type="submission" date="2016-06" db="EMBL/GenBank/DDBJ databases">
        <title>The genome of a short-lived fish provides insights into sex chromosome evolution and the genetic control of aging.</title>
        <authorList>
            <person name="Reichwald K."/>
            <person name="Felder M."/>
            <person name="Petzold A."/>
            <person name="Koch P."/>
            <person name="Groth M."/>
            <person name="Platzer M."/>
        </authorList>
    </citation>
    <scope>NUCLEOTIDE SEQUENCE</scope>
    <source>
        <tissue evidence="1">Brain</tissue>
    </source>
</reference>
<protein>
    <submittedName>
        <fullName evidence="1">Connexin 35.4</fullName>
    </submittedName>
</protein>
<evidence type="ECO:0000313" key="1">
    <source>
        <dbReference type="EMBL" id="SBS43072.1"/>
    </source>
</evidence>
<name>A0A1A8U6S8_NOTFU</name>
<sequence>AKDSERNAVFGRIPVRNWKNGLRIASQTVSDPGS</sequence>
<dbReference type="EMBL" id="HAEJ01002615">
    <property type="protein sequence ID" value="SBS43072.1"/>
    <property type="molecule type" value="Transcribed_RNA"/>
</dbReference>
<proteinExistence type="predicted"/>
<gene>
    <name evidence="1" type="primary">CX35.4</name>
</gene>
<accession>A0A1A8U6S8</accession>
<dbReference type="AlphaFoldDB" id="A0A1A8U6S8"/>
<reference evidence="1" key="1">
    <citation type="submission" date="2016-05" db="EMBL/GenBank/DDBJ databases">
        <authorList>
            <person name="Lavstsen T."/>
            <person name="Jespersen J.S."/>
        </authorList>
    </citation>
    <scope>NUCLEOTIDE SEQUENCE</scope>
    <source>
        <tissue evidence="1">Brain</tissue>
    </source>
</reference>
<organism evidence="1">
    <name type="scientific">Nothobranchius furzeri</name>
    <name type="common">Turquoise killifish</name>
    <dbReference type="NCBI Taxonomy" id="105023"/>
    <lineage>
        <taxon>Eukaryota</taxon>
        <taxon>Metazoa</taxon>
        <taxon>Chordata</taxon>
        <taxon>Craniata</taxon>
        <taxon>Vertebrata</taxon>
        <taxon>Euteleostomi</taxon>
        <taxon>Actinopterygii</taxon>
        <taxon>Neopterygii</taxon>
        <taxon>Teleostei</taxon>
        <taxon>Neoteleostei</taxon>
        <taxon>Acanthomorphata</taxon>
        <taxon>Ovalentaria</taxon>
        <taxon>Atherinomorphae</taxon>
        <taxon>Cyprinodontiformes</taxon>
        <taxon>Nothobranchiidae</taxon>
        <taxon>Nothobranchius</taxon>
    </lineage>
</organism>